<reference evidence="1 2" key="1">
    <citation type="submission" date="2023-08" db="EMBL/GenBank/DDBJ databases">
        <title>Implementing the SeqCode for naming new Mesorhizobium species isolated from Vachellia karroo root nodules.</title>
        <authorList>
            <person name="Van Lill M."/>
        </authorList>
    </citation>
    <scope>NUCLEOTIDE SEQUENCE [LARGE SCALE GENOMIC DNA]</scope>
    <source>
        <strain evidence="1 2">VK25D</strain>
    </source>
</reference>
<comment type="caution">
    <text evidence="1">The sequence shown here is derived from an EMBL/GenBank/DDBJ whole genome shotgun (WGS) entry which is preliminary data.</text>
</comment>
<proteinExistence type="predicted"/>
<organism evidence="1 2">
    <name type="scientific">Mesorhizobium vachelliae</name>
    <dbReference type="NCBI Taxonomy" id="3072309"/>
    <lineage>
        <taxon>Bacteria</taxon>
        <taxon>Pseudomonadati</taxon>
        <taxon>Pseudomonadota</taxon>
        <taxon>Alphaproteobacteria</taxon>
        <taxon>Hyphomicrobiales</taxon>
        <taxon>Phyllobacteriaceae</taxon>
        <taxon>Mesorhizobium</taxon>
    </lineage>
</organism>
<accession>A0ABU5A4Y7</accession>
<name>A0ABU5A4Y7_9HYPH</name>
<protein>
    <submittedName>
        <fullName evidence="1">Uncharacterized protein</fullName>
    </submittedName>
</protein>
<dbReference type="Proteomes" id="UP001285154">
    <property type="component" value="Unassembled WGS sequence"/>
</dbReference>
<dbReference type="RefSeq" id="WP_320249051.1">
    <property type="nucleotide sequence ID" value="NZ_JAVIIQ010000006.1"/>
</dbReference>
<evidence type="ECO:0000313" key="2">
    <source>
        <dbReference type="Proteomes" id="UP001285154"/>
    </source>
</evidence>
<sequence length="74" mass="7464">MNSGLAGGNFRSTVTAPRAQTAALAAFGQAVPCTRLAGAAVPAVTKNVDSSTKNAEMALPARQPLAVDRLVVRG</sequence>
<evidence type="ECO:0000313" key="1">
    <source>
        <dbReference type="EMBL" id="MDX8532759.1"/>
    </source>
</evidence>
<dbReference type="EMBL" id="JAVIIQ010000006">
    <property type="protein sequence ID" value="MDX8532759.1"/>
    <property type="molecule type" value="Genomic_DNA"/>
</dbReference>
<gene>
    <name evidence="1" type="ORF">RFM42_17345</name>
</gene>
<keyword evidence="2" id="KW-1185">Reference proteome</keyword>